<evidence type="ECO:0000313" key="2">
    <source>
        <dbReference type="EMBL" id="KAJ3492059.1"/>
    </source>
</evidence>
<accession>A0A9W8MN59</accession>
<dbReference type="EMBL" id="JANKHO010002488">
    <property type="protein sequence ID" value="KAJ3492059.1"/>
    <property type="molecule type" value="Genomic_DNA"/>
</dbReference>
<gene>
    <name evidence="2" type="ORF">NLJ89_g11278</name>
</gene>
<feature type="transmembrane region" description="Helical" evidence="1">
    <location>
        <begin position="416"/>
        <end position="439"/>
    </location>
</feature>
<dbReference type="Proteomes" id="UP001148786">
    <property type="component" value="Unassembled WGS sequence"/>
</dbReference>
<keyword evidence="1" id="KW-1133">Transmembrane helix</keyword>
<keyword evidence="3" id="KW-1185">Reference proteome</keyword>
<feature type="transmembrane region" description="Helical" evidence="1">
    <location>
        <begin position="386"/>
        <end position="410"/>
    </location>
</feature>
<feature type="transmembrane region" description="Helical" evidence="1">
    <location>
        <begin position="353"/>
        <end position="374"/>
    </location>
</feature>
<feature type="transmembrane region" description="Helical" evidence="1">
    <location>
        <begin position="80"/>
        <end position="100"/>
    </location>
</feature>
<dbReference type="OrthoDB" id="9451547at2759"/>
<sequence length="460" mass="52226">MGALFILARSNSSDEELVLSYDANLLSAQTARDQRTPTQIFLNCLFTLLICMWFCCRPNIPTTPPPHTKRRESWIPVIRARVTLAIWLLLSPHFVLAWAIRQWRGATALKDKYVNCGPGWSCAHGFMMNMGGFVLYKDGLAIRVLSPKSFEALWRLGAIDFPWTMEAEIADRGKSSLALALFFGVQTVWFVGQCIERMARYGRDALTLLELETLCIVVVCWVIAAFFWEKALDARVPTRVDLKIDIEIPDERDPGILPLLENANTEQLREECIQRKLLAMLAAEYDHDPPRIERRFSSFKRALQTLCHPFRRTLASLYKPYNLIVYPPRAPPRGTFVVPTFYHTDNKILEHVVWLQSLCNIVWLLNGTAHLILWTSPQFQNSKSPGWMYLWSICAGTTIAVPAVFCIIQPLNKASIAIVSILLCAISRIILLIQALIALTSMPPQSLQSVEWTGYIPHLG</sequence>
<name>A0A9W8MN59_9AGAR</name>
<reference evidence="2" key="1">
    <citation type="submission" date="2022-07" db="EMBL/GenBank/DDBJ databases">
        <title>Genome Sequence of Agrocybe chaxingu.</title>
        <authorList>
            <person name="Buettner E."/>
        </authorList>
    </citation>
    <scope>NUCLEOTIDE SEQUENCE</scope>
    <source>
        <strain evidence="2">MP-N11</strain>
    </source>
</reference>
<dbReference type="AlphaFoldDB" id="A0A9W8MN59"/>
<organism evidence="2 3">
    <name type="scientific">Agrocybe chaxingu</name>
    <dbReference type="NCBI Taxonomy" id="84603"/>
    <lineage>
        <taxon>Eukaryota</taxon>
        <taxon>Fungi</taxon>
        <taxon>Dikarya</taxon>
        <taxon>Basidiomycota</taxon>
        <taxon>Agaricomycotina</taxon>
        <taxon>Agaricomycetes</taxon>
        <taxon>Agaricomycetidae</taxon>
        <taxon>Agaricales</taxon>
        <taxon>Agaricineae</taxon>
        <taxon>Strophariaceae</taxon>
        <taxon>Agrocybe</taxon>
    </lineage>
</organism>
<proteinExistence type="predicted"/>
<feature type="transmembrane region" description="Helical" evidence="1">
    <location>
        <begin position="40"/>
        <end position="60"/>
    </location>
</feature>
<protein>
    <submittedName>
        <fullName evidence="2">Uncharacterized protein</fullName>
    </submittedName>
</protein>
<dbReference type="PANTHER" id="PTHR35043">
    <property type="entry name" value="TRANSCRIPTION FACTOR DOMAIN-CONTAINING PROTEIN"/>
    <property type="match status" value="1"/>
</dbReference>
<keyword evidence="1" id="KW-0472">Membrane</keyword>
<comment type="caution">
    <text evidence="2">The sequence shown here is derived from an EMBL/GenBank/DDBJ whole genome shotgun (WGS) entry which is preliminary data.</text>
</comment>
<evidence type="ECO:0000313" key="3">
    <source>
        <dbReference type="Proteomes" id="UP001148786"/>
    </source>
</evidence>
<dbReference type="PANTHER" id="PTHR35043:SF7">
    <property type="entry name" value="TRANSCRIPTION FACTOR DOMAIN-CONTAINING PROTEIN"/>
    <property type="match status" value="1"/>
</dbReference>
<evidence type="ECO:0000256" key="1">
    <source>
        <dbReference type="SAM" id="Phobius"/>
    </source>
</evidence>
<feature type="transmembrane region" description="Helical" evidence="1">
    <location>
        <begin position="205"/>
        <end position="228"/>
    </location>
</feature>
<keyword evidence="1" id="KW-0812">Transmembrane</keyword>